<keyword evidence="1" id="KW-0472">Membrane</keyword>
<protein>
    <submittedName>
        <fullName evidence="2">Predicted protein</fullName>
    </submittedName>
</protein>
<keyword evidence="1" id="KW-1133">Transmembrane helix</keyword>
<feature type="transmembrane region" description="Helical" evidence="1">
    <location>
        <begin position="79"/>
        <end position="100"/>
    </location>
</feature>
<dbReference type="GeneID" id="6079517"/>
<dbReference type="OrthoDB" id="2274698at2759"/>
<gene>
    <name evidence="2" type="ORF">LACBIDRAFT_303051</name>
</gene>
<dbReference type="KEGG" id="lbc:LACBIDRAFT_303051"/>
<evidence type="ECO:0000256" key="1">
    <source>
        <dbReference type="SAM" id="Phobius"/>
    </source>
</evidence>
<dbReference type="HOGENOM" id="CLU_1731785_0_0_1"/>
<dbReference type="EMBL" id="DS547113">
    <property type="protein sequence ID" value="EDR05406.1"/>
    <property type="molecule type" value="Genomic_DNA"/>
</dbReference>
<evidence type="ECO:0000313" key="2">
    <source>
        <dbReference type="EMBL" id="EDR05406.1"/>
    </source>
</evidence>
<dbReference type="AlphaFoldDB" id="B0DIU9"/>
<dbReference type="RefSeq" id="XP_001883964.1">
    <property type="nucleotide sequence ID" value="XM_001883929.1"/>
</dbReference>
<proteinExistence type="predicted"/>
<evidence type="ECO:0000313" key="3">
    <source>
        <dbReference type="Proteomes" id="UP000001194"/>
    </source>
</evidence>
<keyword evidence="3" id="KW-1185">Reference proteome</keyword>
<name>B0DIU9_LACBS</name>
<dbReference type="STRING" id="486041.B0DIU9"/>
<dbReference type="InParanoid" id="B0DIU9"/>
<accession>B0DIU9</accession>
<reference evidence="2 3" key="1">
    <citation type="journal article" date="2008" name="Nature">
        <title>The genome of Laccaria bicolor provides insights into mycorrhizal symbiosis.</title>
        <authorList>
            <person name="Martin F."/>
            <person name="Aerts A."/>
            <person name="Ahren D."/>
            <person name="Brun A."/>
            <person name="Danchin E.G.J."/>
            <person name="Duchaussoy F."/>
            <person name="Gibon J."/>
            <person name="Kohler A."/>
            <person name="Lindquist E."/>
            <person name="Pereda V."/>
            <person name="Salamov A."/>
            <person name="Shapiro H.J."/>
            <person name="Wuyts J."/>
            <person name="Blaudez D."/>
            <person name="Buee M."/>
            <person name="Brokstein P."/>
            <person name="Canbaeck B."/>
            <person name="Cohen D."/>
            <person name="Courty P.E."/>
            <person name="Coutinho P.M."/>
            <person name="Delaruelle C."/>
            <person name="Detter J.C."/>
            <person name="Deveau A."/>
            <person name="DiFazio S."/>
            <person name="Duplessis S."/>
            <person name="Fraissinet-Tachet L."/>
            <person name="Lucic E."/>
            <person name="Frey-Klett P."/>
            <person name="Fourrey C."/>
            <person name="Feussner I."/>
            <person name="Gay G."/>
            <person name="Grimwood J."/>
            <person name="Hoegger P.J."/>
            <person name="Jain P."/>
            <person name="Kilaru S."/>
            <person name="Labbe J."/>
            <person name="Lin Y.C."/>
            <person name="Legue V."/>
            <person name="Le Tacon F."/>
            <person name="Marmeisse R."/>
            <person name="Melayah D."/>
            <person name="Montanini B."/>
            <person name="Muratet M."/>
            <person name="Nehls U."/>
            <person name="Niculita-Hirzel H."/>
            <person name="Oudot-Le Secq M.P."/>
            <person name="Peter M."/>
            <person name="Quesneville H."/>
            <person name="Rajashekar B."/>
            <person name="Reich M."/>
            <person name="Rouhier N."/>
            <person name="Schmutz J."/>
            <person name="Yin T."/>
            <person name="Chalot M."/>
            <person name="Henrissat B."/>
            <person name="Kuees U."/>
            <person name="Lucas S."/>
            <person name="Van de Peer Y."/>
            <person name="Podila G.K."/>
            <person name="Polle A."/>
            <person name="Pukkila P.J."/>
            <person name="Richardson P.M."/>
            <person name="Rouze P."/>
            <person name="Sanders I.R."/>
            <person name="Stajich J.E."/>
            <person name="Tunlid A."/>
            <person name="Tuskan G."/>
            <person name="Grigoriev I.V."/>
        </authorList>
    </citation>
    <scope>NUCLEOTIDE SEQUENCE [LARGE SCALE GENOMIC DNA]</scope>
    <source>
        <strain evidence="3">S238N-H82 / ATCC MYA-4686</strain>
    </source>
</reference>
<keyword evidence="1" id="KW-0812">Transmembrane</keyword>
<dbReference type="Proteomes" id="UP000001194">
    <property type="component" value="Unassembled WGS sequence"/>
</dbReference>
<sequence length="151" mass="17201">MCVSRSITYSLFHLRSVVKHLNSKWARAFHRRARLTESDFQGDVLAVISAFDLTFANGSTMPGISTQTKKFIKDMRKMLVERWALCIYAILLMTGIRPSFTSVTNLRSTALFRCKVELSQALVPIVLARLSNEEPICPQGQHNRSGRKTRR</sequence>
<organism evidence="3">
    <name type="scientific">Laccaria bicolor (strain S238N-H82 / ATCC MYA-4686)</name>
    <name type="common">Bicoloured deceiver</name>
    <name type="synonym">Laccaria laccata var. bicolor</name>
    <dbReference type="NCBI Taxonomy" id="486041"/>
    <lineage>
        <taxon>Eukaryota</taxon>
        <taxon>Fungi</taxon>
        <taxon>Dikarya</taxon>
        <taxon>Basidiomycota</taxon>
        <taxon>Agaricomycotina</taxon>
        <taxon>Agaricomycetes</taxon>
        <taxon>Agaricomycetidae</taxon>
        <taxon>Agaricales</taxon>
        <taxon>Agaricineae</taxon>
        <taxon>Hydnangiaceae</taxon>
        <taxon>Laccaria</taxon>
    </lineage>
</organism>